<gene>
    <name evidence="1" type="ORF">AB8U03_00210</name>
</gene>
<keyword evidence="2" id="KW-1185">Reference proteome</keyword>
<evidence type="ECO:0000313" key="1">
    <source>
        <dbReference type="EMBL" id="MEY7998634.1"/>
    </source>
</evidence>
<dbReference type="Gene3D" id="3.30.1330.70">
    <property type="entry name" value="Holliday junction resolvase RusA"/>
    <property type="match status" value="1"/>
</dbReference>
<accession>A0ABV4BIN0</accession>
<proteinExistence type="predicted"/>
<dbReference type="InterPro" id="IPR036614">
    <property type="entry name" value="RusA-like_sf"/>
</dbReference>
<dbReference type="InterPro" id="IPR008822">
    <property type="entry name" value="Endonuclease_RusA-like"/>
</dbReference>
<organism evidence="1 2">
    <name type="scientific">Clostridium moutaii</name>
    <dbReference type="NCBI Taxonomy" id="3240932"/>
    <lineage>
        <taxon>Bacteria</taxon>
        <taxon>Bacillati</taxon>
        <taxon>Bacillota</taxon>
        <taxon>Clostridia</taxon>
        <taxon>Eubacteriales</taxon>
        <taxon>Clostridiaceae</taxon>
        <taxon>Clostridium</taxon>
    </lineage>
</organism>
<dbReference type="RefSeq" id="WP_369702532.1">
    <property type="nucleotide sequence ID" value="NZ_JBGEWD010000001.1"/>
</dbReference>
<dbReference type="EMBL" id="JBGEWD010000001">
    <property type="protein sequence ID" value="MEY7998634.1"/>
    <property type="molecule type" value="Genomic_DNA"/>
</dbReference>
<name>A0ABV4BIN0_9CLOT</name>
<dbReference type="Pfam" id="PF05866">
    <property type="entry name" value="RusA"/>
    <property type="match status" value="1"/>
</dbReference>
<dbReference type="SUPFAM" id="SSF103084">
    <property type="entry name" value="Holliday junction resolvase RusA"/>
    <property type="match status" value="1"/>
</dbReference>
<dbReference type="Proteomes" id="UP001564657">
    <property type="component" value="Unassembled WGS sequence"/>
</dbReference>
<sequence length="140" mass="16332">MNNPVELIVPGEPMGKQRPKFNRWTKSAHTPEKTLNYETYVKELYVNNRLPMLEGYIRVHIIAFYKIPKSTSNKKRQQMLNNELLPDKKPDLDNVAKIICDALNTIAYLDDKQIVSLTVNKFYSEQPQVVVKLNQINKEE</sequence>
<comment type="caution">
    <text evidence="1">The sequence shown here is derived from an EMBL/GenBank/DDBJ whole genome shotgun (WGS) entry which is preliminary data.</text>
</comment>
<evidence type="ECO:0000313" key="2">
    <source>
        <dbReference type="Proteomes" id="UP001564657"/>
    </source>
</evidence>
<protein>
    <submittedName>
        <fullName evidence="1">RusA family crossover junction endodeoxyribonuclease</fullName>
    </submittedName>
</protein>
<reference evidence="1 2" key="1">
    <citation type="submission" date="2024-08" db="EMBL/GenBank/DDBJ databases">
        <title>Clostridium lapicellarii sp. nov., and Clostridium renhuaiense sp. nov., two species isolated from the mud in a fermentation cellar used for producing sauce-flavour Chinese liquors.</title>
        <authorList>
            <person name="Yang F."/>
            <person name="Wang H."/>
            <person name="Chen L.Q."/>
            <person name="Zhou N."/>
            <person name="Lu J.J."/>
            <person name="Pu X.X."/>
            <person name="Wan B."/>
            <person name="Wang L."/>
            <person name="Liu S.J."/>
        </authorList>
    </citation>
    <scope>NUCLEOTIDE SEQUENCE [LARGE SCALE GENOMIC DNA]</scope>
    <source>
        <strain evidence="1 2">MT-5</strain>
    </source>
</reference>